<dbReference type="AlphaFoldDB" id="A0A6L5GQL4"/>
<dbReference type="EC" id="4.2.1.10" evidence="2"/>
<keyword evidence="3 5" id="KW-0456">Lyase</keyword>
<dbReference type="GO" id="GO:0046279">
    <property type="term" value="P:3,4-dihydroxybenzoate biosynthetic process"/>
    <property type="evidence" value="ECO:0007669"/>
    <property type="project" value="UniProtKB-ARBA"/>
</dbReference>
<dbReference type="Gene3D" id="3.20.20.70">
    <property type="entry name" value="Aldolase class I"/>
    <property type="match status" value="1"/>
</dbReference>
<dbReference type="PANTHER" id="PTHR43699:SF1">
    <property type="entry name" value="3-DEHYDROQUINATE DEHYDRATASE"/>
    <property type="match status" value="1"/>
</dbReference>
<protein>
    <recommendedName>
        <fullName evidence="2">3-dehydroquinate dehydratase</fullName>
        <ecNumber evidence="2">4.2.1.10</ecNumber>
    </recommendedName>
</protein>
<evidence type="ECO:0000256" key="1">
    <source>
        <dbReference type="ARBA" id="ARBA00001864"/>
    </source>
</evidence>
<dbReference type="GO" id="GO:0003855">
    <property type="term" value="F:3-dehydroquinate dehydratase activity"/>
    <property type="evidence" value="ECO:0007669"/>
    <property type="project" value="UniProtKB-EC"/>
</dbReference>
<reference evidence="5" key="1">
    <citation type="journal article" date="2020" name="Appl. Environ. Microbiol.">
        <title>Medium-Chain Fatty Acid Synthesis by 'Candidatus Weimeria bifida' gen. nov., sp. nov., and 'Candidatus Pseudoramibacter fermentans' sp. nov.</title>
        <authorList>
            <person name="Scarborough M.J."/>
            <person name="Myers K.S."/>
            <person name="Donohue T.J."/>
            <person name="Noguera D.R."/>
        </authorList>
    </citation>
    <scope>NUCLEOTIDE SEQUENCE</scope>
    <source>
        <strain evidence="5">EUB1.1</strain>
    </source>
</reference>
<dbReference type="CDD" id="cd00502">
    <property type="entry name" value="DHQase_I"/>
    <property type="match status" value="1"/>
</dbReference>
<dbReference type="Pfam" id="PF01487">
    <property type="entry name" value="DHquinase_I"/>
    <property type="match status" value="1"/>
</dbReference>
<sequence length="251" mass="27899">MKSLSQSFILEPYTFALCIPIGPTQKDALSDYAEQAAALKPDLIEWRRDALGMISDDEQAACLDALAEKQVPILYTFRSFEEGGACAEADEAVRSHAALKALAHPAVAYIDAEAGNSEKVIKTLRKEAHKQDKRLILSYHNFKKTLKPKAFKQKLYDIAELGPDVIKVAMWAEDKSDILQSASVLLRFLQKGHWKKPIIFIMMGEPGKLLRIAPEYFGGSLTYAALSESDATAPGQLTPDAIRHFRKDLHL</sequence>
<dbReference type="NCBIfam" id="TIGR01093">
    <property type="entry name" value="aroD"/>
    <property type="match status" value="1"/>
</dbReference>
<evidence type="ECO:0000313" key="6">
    <source>
        <dbReference type="Proteomes" id="UP000473648"/>
    </source>
</evidence>
<dbReference type="InterPro" id="IPR013785">
    <property type="entry name" value="Aldolase_TIM"/>
</dbReference>
<evidence type="ECO:0000256" key="4">
    <source>
        <dbReference type="ARBA" id="ARBA00023270"/>
    </source>
</evidence>
<organism evidence="5 6">
    <name type="scientific">Candidatus Pseudoramibacter fermentans</name>
    <dbReference type="NCBI Taxonomy" id="2594427"/>
    <lineage>
        <taxon>Bacteria</taxon>
        <taxon>Bacillati</taxon>
        <taxon>Bacillota</taxon>
        <taxon>Clostridia</taxon>
        <taxon>Eubacteriales</taxon>
        <taxon>Eubacteriaceae</taxon>
        <taxon>Pseudoramibacter</taxon>
    </lineage>
</organism>
<evidence type="ECO:0000313" key="5">
    <source>
        <dbReference type="EMBL" id="MQM72549.1"/>
    </source>
</evidence>
<comment type="catalytic activity">
    <reaction evidence="1">
        <text>3-dehydroquinate = 3-dehydroshikimate + H2O</text>
        <dbReference type="Rhea" id="RHEA:21096"/>
        <dbReference type="ChEBI" id="CHEBI:15377"/>
        <dbReference type="ChEBI" id="CHEBI:16630"/>
        <dbReference type="ChEBI" id="CHEBI:32364"/>
        <dbReference type="EC" id="4.2.1.10"/>
    </reaction>
</comment>
<dbReference type="InterPro" id="IPR001381">
    <property type="entry name" value="DHquinase_I"/>
</dbReference>
<dbReference type="PANTHER" id="PTHR43699">
    <property type="entry name" value="3-DEHYDROQUINATE DEHYDRATASE"/>
    <property type="match status" value="1"/>
</dbReference>
<name>A0A6L5GQL4_9FIRM</name>
<keyword evidence="6" id="KW-1185">Reference proteome</keyword>
<dbReference type="InterPro" id="IPR050146">
    <property type="entry name" value="Type-I_3-dehydroquinase"/>
</dbReference>
<keyword evidence="4" id="KW-0704">Schiff base</keyword>
<dbReference type="SUPFAM" id="SSF51569">
    <property type="entry name" value="Aldolase"/>
    <property type="match status" value="1"/>
</dbReference>
<gene>
    <name evidence="5" type="primary">aroD</name>
    <name evidence="5" type="ORF">FRC53_03805</name>
</gene>
<comment type="caution">
    <text evidence="5">The sequence shown here is derived from an EMBL/GenBank/DDBJ whole genome shotgun (WGS) entry which is preliminary data.</text>
</comment>
<evidence type="ECO:0000256" key="2">
    <source>
        <dbReference type="ARBA" id="ARBA00012060"/>
    </source>
</evidence>
<dbReference type="Proteomes" id="UP000473648">
    <property type="component" value="Unassembled WGS sequence"/>
</dbReference>
<dbReference type="EMBL" id="VOGB01000004">
    <property type="protein sequence ID" value="MQM72549.1"/>
    <property type="molecule type" value="Genomic_DNA"/>
</dbReference>
<accession>A0A6L5GQL4</accession>
<evidence type="ECO:0000256" key="3">
    <source>
        <dbReference type="ARBA" id="ARBA00023239"/>
    </source>
</evidence>
<proteinExistence type="predicted"/>